<dbReference type="RefSeq" id="XP_013760672.1">
    <property type="nucleotide sequence ID" value="XM_013905218.1"/>
</dbReference>
<dbReference type="OrthoDB" id="429467at2759"/>
<evidence type="ECO:0000313" key="4">
    <source>
        <dbReference type="EMBL" id="KNC46379.1"/>
    </source>
</evidence>
<dbReference type="STRING" id="461836.A0A0L0D200"/>
<keyword evidence="5" id="KW-1185">Reference proteome</keyword>
<dbReference type="Proteomes" id="UP000054408">
    <property type="component" value="Unassembled WGS sequence"/>
</dbReference>
<sequence>MSRSRRKQSFGLSTEDAMDADAINEYKGIFKAIDLNKNGSISKADLASSLAAYGIRMSPAQIEEMWNDTGLSDSSSLSFSQFVSMIEANMSGYVTKPMLGEAFECIEANVGRDELVGGGPGPNKVRGKLNADQFEKLLLTTGDKLRPDEVDAFFSFLKVSAGGELSTEELTTLLTQG</sequence>
<dbReference type="InterPro" id="IPR002048">
    <property type="entry name" value="EF_hand_dom"/>
</dbReference>
<dbReference type="Pfam" id="PF13499">
    <property type="entry name" value="EF-hand_7"/>
    <property type="match status" value="1"/>
</dbReference>
<dbReference type="GO" id="GO:0005509">
    <property type="term" value="F:calcium ion binding"/>
    <property type="evidence" value="ECO:0007669"/>
    <property type="project" value="InterPro"/>
</dbReference>
<dbReference type="PROSITE" id="PS00018">
    <property type="entry name" value="EF_HAND_1"/>
    <property type="match status" value="1"/>
</dbReference>
<gene>
    <name evidence="4" type="ORF">AMSG_02831</name>
</gene>
<reference evidence="4 5" key="1">
    <citation type="submission" date="2010-05" db="EMBL/GenBank/DDBJ databases">
        <title>The Genome Sequence of Thecamonas trahens ATCC 50062.</title>
        <authorList>
            <consortium name="The Broad Institute Genome Sequencing Platform"/>
            <person name="Russ C."/>
            <person name="Cuomo C."/>
            <person name="Shea T."/>
            <person name="Young S.K."/>
            <person name="Zeng Q."/>
            <person name="Koehrsen M."/>
            <person name="Haas B."/>
            <person name="Borodovsky M."/>
            <person name="Guigo R."/>
            <person name="Alvarado L."/>
            <person name="Berlin A."/>
            <person name="Bochicchio J."/>
            <person name="Borenstein D."/>
            <person name="Chapman S."/>
            <person name="Chen Z."/>
            <person name="Freedman E."/>
            <person name="Gellesch M."/>
            <person name="Goldberg J."/>
            <person name="Griggs A."/>
            <person name="Gujja S."/>
            <person name="Heilman E."/>
            <person name="Heiman D."/>
            <person name="Hepburn T."/>
            <person name="Howarth C."/>
            <person name="Jen D."/>
            <person name="Larson L."/>
            <person name="Mehta T."/>
            <person name="Park D."/>
            <person name="Pearson M."/>
            <person name="Roberts A."/>
            <person name="Saif S."/>
            <person name="Shenoy N."/>
            <person name="Sisk P."/>
            <person name="Stolte C."/>
            <person name="Sykes S."/>
            <person name="Thomson T."/>
            <person name="Walk T."/>
            <person name="White J."/>
            <person name="Yandava C."/>
            <person name="Burger G."/>
            <person name="Gray M.W."/>
            <person name="Holland P.W.H."/>
            <person name="King N."/>
            <person name="Lang F.B.F."/>
            <person name="Roger A.J."/>
            <person name="Ruiz-Trillo I."/>
            <person name="Lander E."/>
            <person name="Nusbaum C."/>
        </authorList>
    </citation>
    <scope>NUCLEOTIDE SEQUENCE [LARGE SCALE GENOMIC DNA]</scope>
    <source>
        <strain evidence="4 5">ATCC 50062</strain>
    </source>
</reference>
<dbReference type="Gene3D" id="1.10.238.10">
    <property type="entry name" value="EF-hand"/>
    <property type="match status" value="1"/>
</dbReference>
<evidence type="ECO:0000313" key="5">
    <source>
        <dbReference type="Proteomes" id="UP000054408"/>
    </source>
</evidence>
<dbReference type="InterPro" id="IPR011992">
    <property type="entry name" value="EF-hand-dom_pair"/>
</dbReference>
<protein>
    <recommendedName>
        <fullName evidence="3">EF-hand domain-containing protein</fullName>
    </recommendedName>
</protein>
<dbReference type="EMBL" id="GL349442">
    <property type="protein sequence ID" value="KNC46379.1"/>
    <property type="molecule type" value="Genomic_DNA"/>
</dbReference>
<name>A0A0L0D200_THETB</name>
<organism evidence="4 5">
    <name type="scientific">Thecamonas trahens ATCC 50062</name>
    <dbReference type="NCBI Taxonomy" id="461836"/>
    <lineage>
        <taxon>Eukaryota</taxon>
        <taxon>Apusozoa</taxon>
        <taxon>Apusomonadida</taxon>
        <taxon>Apusomonadidae</taxon>
        <taxon>Thecamonas</taxon>
    </lineage>
</organism>
<proteinExistence type="predicted"/>
<dbReference type="PANTHER" id="PTHR23049">
    <property type="entry name" value="MYOSIN REGULATORY LIGHT CHAIN 2"/>
    <property type="match status" value="1"/>
</dbReference>
<dbReference type="SUPFAM" id="SSF47473">
    <property type="entry name" value="EF-hand"/>
    <property type="match status" value="1"/>
</dbReference>
<keyword evidence="2" id="KW-0106">Calcium</keyword>
<dbReference type="AlphaFoldDB" id="A0A0L0D200"/>
<dbReference type="eggNOG" id="KOG0031">
    <property type="taxonomic scope" value="Eukaryota"/>
</dbReference>
<dbReference type="PROSITE" id="PS50222">
    <property type="entry name" value="EF_HAND_2"/>
    <property type="match status" value="1"/>
</dbReference>
<keyword evidence="1" id="KW-0677">Repeat</keyword>
<evidence type="ECO:0000256" key="1">
    <source>
        <dbReference type="ARBA" id="ARBA00022737"/>
    </source>
</evidence>
<dbReference type="GeneID" id="25562483"/>
<evidence type="ECO:0000256" key="2">
    <source>
        <dbReference type="ARBA" id="ARBA00022837"/>
    </source>
</evidence>
<dbReference type="InterPro" id="IPR050403">
    <property type="entry name" value="Myosin_RLC"/>
</dbReference>
<accession>A0A0L0D200</accession>
<dbReference type="InterPro" id="IPR018247">
    <property type="entry name" value="EF_Hand_1_Ca_BS"/>
</dbReference>
<feature type="domain" description="EF-hand" evidence="3">
    <location>
        <begin position="21"/>
        <end position="56"/>
    </location>
</feature>
<evidence type="ECO:0000259" key="3">
    <source>
        <dbReference type="PROSITE" id="PS50222"/>
    </source>
</evidence>